<evidence type="ECO:0000313" key="2">
    <source>
        <dbReference type="EMBL" id="CAK0802955.1"/>
    </source>
</evidence>
<dbReference type="EMBL" id="CAUYUJ010002913">
    <property type="protein sequence ID" value="CAK0802955.1"/>
    <property type="molecule type" value="Genomic_DNA"/>
</dbReference>
<keyword evidence="3" id="KW-1185">Reference proteome</keyword>
<feature type="compositionally biased region" description="Low complexity" evidence="1">
    <location>
        <begin position="17"/>
        <end position="33"/>
    </location>
</feature>
<evidence type="ECO:0000256" key="1">
    <source>
        <dbReference type="SAM" id="MobiDB-lite"/>
    </source>
</evidence>
<feature type="compositionally biased region" description="Low complexity" evidence="1">
    <location>
        <begin position="66"/>
        <end position="87"/>
    </location>
</feature>
<proteinExistence type="predicted"/>
<reference evidence="2" key="1">
    <citation type="submission" date="2023-10" db="EMBL/GenBank/DDBJ databases">
        <authorList>
            <person name="Chen Y."/>
            <person name="Shah S."/>
            <person name="Dougan E. K."/>
            <person name="Thang M."/>
            <person name="Chan C."/>
        </authorList>
    </citation>
    <scope>NUCLEOTIDE SEQUENCE [LARGE SCALE GENOMIC DNA]</scope>
</reference>
<feature type="compositionally biased region" description="Basic residues" evidence="1">
    <location>
        <begin position="102"/>
        <end position="111"/>
    </location>
</feature>
<feature type="region of interest" description="Disordered" evidence="1">
    <location>
        <begin position="1"/>
        <end position="111"/>
    </location>
</feature>
<dbReference type="PROSITE" id="PS51257">
    <property type="entry name" value="PROKAR_LIPOPROTEIN"/>
    <property type="match status" value="1"/>
</dbReference>
<name>A0ABN9QBE8_9DINO</name>
<feature type="compositionally biased region" description="Basic and acidic residues" evidence="1">
    <location>
        <begin position="42"/>
        <end position="52"/>
    </location>
</feature>
<protein>
    <submittedName>
        <fullName evidence="2">Uncharacterized protein</fullName>
    </submittedName>
</protein>
<dbReference type="Proteomes" id="UP001189429">
    <property type="component" value="Unassembled WGS sequence"/>
</dbReference>
<gene>
    <name evidence="2" type="ORF">PCOR1329_LOCUS10293</name>
</gene>
<accession>A0ABN9QBE8</accession>
<feature type="non-terminal residue" evidence="2">
    <location>
        <position position="111"/>
    </location>
</feature>
<sequence length="111" mass="11270">MREAFTGRSSTMRRRFSSAGTCTTSAAAGCASRPPKPRSRSAARDGGAHGRGGDLPSGRSGGANGQAGHAAADGAWQTGSLAAASVRARGRRPPRRPASSLRRGRAARRAA</sequence>
<evidence type="ECO:0000313" key="3">
    <source>
        <dbReference type="Proteomes" id="UP001189429"/>
    </source>
</evidence>
<comment type="caution">
    <text evidence="2">The sequence shown here is derived from an EMBL/GenBank/DDBJ whole genome shotgun (WGS) entry which is preliminary data.</text>
</comment>
<organism evidence="2 3">
    <name type="scientific">Prorocentrum cordatum</name>
    <dbReference type="NCBI Taxonomy" id="2364126"/>
    <lineage>
        <taxon>Eukaryota</taxon>
        <taxon>Sar</taxon>
        <taxon>Alveolata</taxon>
        <taxon>Dinophyceae</taxon>
        <taxon>Prorocentrales</taxon>
        <taxon>Prorocentraceae</taxon>
        <taxon>Prorocentrum</taxon>
    </lineage>
</organism>
<feature type="compositionally biased region" description="Gly residues" evidence="1">
    <location>
        <begin position="53"/>
        <end position="65"/>
    </location>
</feature>